<dbReference type="Pfam" id="PF16046">
    <property type="entry name" value="FAM76"/>
    <property type="match status" value="1"/>
</dbReference>
<evidence type="ECO:0000313" key="5">
    <source>
        <dbReference type="Proteomes" id="UP000008068"/>
    </source>
</evidence>
<feature type="compositionally biased region" description="Basic residues" evidence="3">
    <location>
        <begin position="156"/>
        <end position="176"/>
    </location>
</feature>
<dbReference type="AlphaFoldDB" id="G0NK10"/>
<dbReference type="OrthoDB" id="3689at2759"/>
<accession>G0NK10</accession>
<dbReference type="PANTHER" id="PTHR46176">
    <property type="entry name" value="LD21662P"/>
    <property type="match status" value="1"/>
</dbReference>
<keyword evidence="5" id="KW-1185">Reference proteome</keyword>
<dbReference type="OMA" id="AHHYPVS"/>
<feature type="region of interest" description="Disordered" evidence="3">
    <location>
        <begin position="110"/>
        <end position="218"/>
    </location>
</feature>
<gene>
    <name evidence="4" type="ORF">CAEBREN_17937</name>
</gene>
<evidence type="ECO:0000313" key="4">
    <source>
        <dbReference type="EMBL" id="EGT32768.1"/>
    </source>
</evidence>
<dbReference type="eggNOG" id="KOG3990">
    <property type="taxonomic scope" value="Eukaryota"/>
</dbReference>
<protein>
    <submittedName>
        <fullName evidence="4">Uncharacterized protein</fullName>
    </submittedName>
</protein>
<organism evidence="5">
    <name type="scientific">Caenorhabditis brenneri</name>
    <name type="common">Nematode worm</name>
    <dbReference type="NCBI Taxonomy" id="135651"/>
    <lineage>
        <taxon>Eukaryota</taxon>
        <taxon>Metazoa</taxon>
        <taxon>Ecdysozoa</taxon>
        <taxon>Nematoda</taxon>
        <taxon>Chromadorea</taxon>
        <taxon>Rhabditida</taxon>
        <taxon>Rhabditina</taxon>
        <taxon>Rhabditomorpha</taxon>
        <taxon>Rhabditoidea</taxon>
        <taxon>Rhabditidae</taxon>
        <taxon>Peloderinae</taxon>
        <taxon>Caenorhabditis</taxon>
    </lineage>
</organism>
<dbReference type="PANTHER" id="PTHR46176:SF1">
    <property type="entry name" value="LD21662P"/>
    <property type="match status" value="1"/>
</dbReference>
<dbReference type="FunCoup" id="G0NK10">
    <property type="interactions" value="2510"/>
</dbReference>
<reference evidence="5" key="1">
    <citation type="submission" date="2011-07" db="EMBL/GenBank/DDBJ databases">
        <authorList>
            <consortium name="Caenorhabditis brenneri Sequencing and Analysis Consortium"/>
            <person name="Wilson R.K."/>
        </authorList>
    </citation>
    <scope>NUCLEOTIDE SEQUENCE [LARGE SCALE GENOMIC DNA]</scope>
    <source>
        <strain evidence="5">PB2801</strain>
    </source>
</reference>
<dbReference type="STRING" id="135651.G0NK10"/>
<sequence length="294" mass="33616">MPGPLLKKCFNCRMFLTEEVINSSQCLKCQKNEAKYGKPGTCEYCKLNAAFHDQKCVWCSHAERKFGTPFTCANCQLRCAFPRRDCDKVEGAALLCRLCILQARHNNQTELAGVPVPPEKPEKSGEGTSSEHRDRDRSKRHQSSSQRPKGKDGKDHHRRDDKRHRESGHRSGQKRRHPDEANNNSNNGASSSITPPLMLNNENGSGFPPFGERDHGDNIVKQQKMEDEIRRLKTLVQEKDAAIFDKDKQISTLKAEQFNLEKKHRERVQQLIKEKEDSIRAIELVRNSKSSKKN</sequence>
<keyword evidence="2" id="KW-0175">Coiled coil</keyword>
<dbReference type="EMBL" id="GL379898">
    <property type="protein sequence ID" value="EGT32768.1"/>
    <property type="molecule type" value="Genomic_DNA"/>
</dbReference>
<comment type="similarity">
    <text evidence="1">Belongs to the FAM76 family.</text>
</comment>
<evidence type="ECO:0000256" key="1">
    <source>
        <dbReference type="ARBA" id="ARBA00009097"/>
    </source>
</evidence>
<evidence type="ECO:0000256" key="3">
    <source>
        <dbReference type="SAM" id="MobiDB-lite"/>
    </source>
</evidence>
<dbReference type="HOGENOM" id="CLU_029220_1_0_1"/>
<dbReference type="GO" id="GO:0016607">
    <property type="term" value="C:nuclear speck"/>
    <property type="evidence" value="ECO:0007669"/>
    <property type="project" value="TreeGrafter"/>
</dbReference>
<proteinExistence type="inferred from homology"/>
<dbReference type="Proteomes" id="UP000008068">
    <property type="component" value="Unassembled WGS sequence"/>
</dbReference>
<dbReference type="InterPro" id="IPR032017">
    <property type="entry name" value="FAM76"/>
</dbReference>
<dbReference type="InParanoid" id="G0NK10"/>
<feature type="compositionally biased region" description="Basic and acidic residues" evidence="3">
    <location>
        <begin position="119"/>
        <end position="137"/>
    </location>
</feature>
<name>G0NK10_CAEBE</name>
<evidence type="ECO:0000256" key="2">
    <source>
        <dbReference type="ARBA" id="ARBA00023054"/>
    </source>
</evidence>
<feature type="compositionally biased region" description="Low complexity" evidence="3">
    <location>
        <begin position="181"/>
        <end position="192"/>
    </location>
</feature>